<dbReference type="SMART" id="SM00320">
    <property type="entry name" value="WD40"/>
    <property type="match status" value="6"/>
</dbReference>
<dbReference type="InterPro" id="IPR001680">
    <property type="entry name" value="WD40_rpt"/>
</dbReference>
<dbReference type="PROSITE" id="PS50082">
    <property type="entry name" value="WD_REPEATS_2"/>
    <property type="match status" value="3"/>
</dbReference>
<dbReference type="PROSITE" id="PS50294">
    <property type="entry name" value="WD_REPEATS_REGION"/>
    <property type="match status" value="3"/>
</dbReference>
<accession>L7MGR6</accession>
<keyword evidence="3" id="KW-0677">Repeat</keyword>
<dbReference type="GO" id="GO:0005634">
    <property type="term" value="C:nucleus"/>
    <property type="evidence" value="ECO:0007669"/>
    <property type="project" value="TreeGrafter"/>
</dbReference>
<keyword evidence="1" id="KW-0597">Phosphoprotein</keyword>
<evidence type="ECO:0000256" key="4">
    <source>
        <dbReference type="PROSITE-ProRule" id="PRU00221"/>
    </source>
</evidence>
<dbReference type="InterPro" id="IPR015943">
    <property type="entry name" value="WD40/YVTN_repeat-like_dom_sf"/>
</dbReference>
<dbReference type="Pfam" id="PF00400">
    <property type="entry name" value="WD40"/>
    <property type="match status" value="3"/>
</dbReference>
<sequence>HQDPHVVLQPACTAWSSFVVSASKFAMNFVPCVAWVPRGVAKANPEKVKLLSEQLKELIEKGVSNTNKNVDSEGDMEDGKGGACDDDITAKYGLDTYDEEDSAAQVGNLAELAVYANNADDPYLDPQDAEDSEEEIDDFTIRCTDNLIAVARVDEDTCATIEVYVNNHQEEHLYVHHDIMLPAYPLCLEWMNFDPADPSPGNYLAVGDMTPVISVWDLDLVDTLEPAYRLGKKAKKKKTAVGHTDAVLSLSWNKQVRHLLASGSADNKALVWDLDAGVPARCLSAHKEKVQSVAWHPFESHTLLTGACDNTVKLWDCRNTDASFKSWTVNGEVEKVLWNHFDPFYFYVSTDSGFVYGFDARTDQAVFTLSAHSKGVSGMALSAYCPGCLVTASEDKTLKVWDVLDHKPVFVFEKEDLTVGTVLTLATSPDEPFVIAIGGDNKSLGFSVVDLKEWTALSCFEGRKLLRAEVQTDDMETDAPSGALGGLSLDN</sequence>
<protein>
    <submittedName>
        <fullName evidence="5">Uncharacterized protein</fullName>
    </submittedName>
</protein>
<dbReference type="AlphaFoldDB" id="L7MGR6"/>
<dbReference type="InterPro" id="IPR020472">
    <property type="entry name" value="WD40_PAC1"/>
</dbReference>
<evidence type="ECO:0000256" key="2">
    <source>
        <dbReference type="ARBA" id="ARBA00022574"/>
    </source>
</evidence>
<organism evidence="5">
    <name type="scientific">Rhipicephalus pulchellus</name>
    <name type="common">Yellow backed tick</name>
    <name type="synonym">Dermacentor pulchellus</name>
    <dbReference type="NCBI Taxonomy" id="72859"/>
    <lineage>
        <taxon>Eukaryota</taxon>
        <taxon>Metazoa</taxon>
        <taxon>Ecdysozoa</taxon>
        <taxon>Arthropoda</taxon>
        <taxon>Chelicerata</taxon>
        <taxon>Arachnida</taxon>
        <taxon>Acari</taxon>
        <taxon>Parasitiformes</taxon>
        <taxon>Ixodida</taxon>
        <taxon>Ixodoidea</taxon>
        <taxon>Ixodidae</taxon>
        <taxon>Rhipicephalinae</taxon>
        <taxon>Rhipicephalus</taxon>
        <taxon>Rhipicephalus</taxon>
    </lineage>
</organism>
<feature type="repeat" description="WD" evidence="4">
    <location>
        <begin position="283"/>
        <end position="325"/>
    </location>
</feature>
<dbReference type="Gene3D" id="2.130.10.10">
    <property type="entry name" value="YVTN repeat-like/Quinoprotein amine dehydrogenase"/>
    <property type="match status" value="2"/>
</dbReference>
<evidence type="ECO:0000256" key="1">
    <source>
        <dbReference type="ARBA" id="ARBA00022553"/>
    </source>
</evidence>
<dbReference type="GO" id="GO:0006364">
    <property type="term" value="P:rRNA processing"/>
    <property type="evidence" value="ECO:0007669"/>
    <property type="project" value="InterPro"/>
</dbReference>
<dbReference type="InterPro" id="IPR036322">
    <property type="entry name" value="WD40_repeat_dom_sf"/>
</dbReference>
<proteinExistence type="evidence at transcript level"/>
<dbReference type="EMBL" id="GACK01002655">
    <property type="protein sequence ID" value="JAA62379.1"/>
    <property type="molecule type" value="mRNA"/>
</dbReference>
<feature type="repeat" description="WD" evidence="4">
    <location>
        <begin position="240"/>
        <end position="277"/>
    </location>
</feature>
<dbReference type="PANTHER" id="PTHR14091">
    <property type="entry name" value="PERIODIC TRYPTOPHAN PROTEIN 1"/>
    <property type="match status" value="1"/>
</dbReference>
<evidence type="ECO:0000313" key="5">
    <source>
        <dbReference type="EMBL" id="JAA62379.1"/>
    </source>
</evidence>
<name>L7MGR6_RHIPC</name>
<dbReference type="PROSITE" id="PS00678">
    <property type="entry name" value="WD_REPEATS_1"/>
    <property type="match status" value="2"/>
</dbReference>
<evidence type="ECO:0000256" key="3">
    <source>
        <dbReference type="ARBA" id="ARBA00022737"/>
    </source>
</evidence>
<keyword evidence="2 4" id="KW-0853">WD repeat</keyword>
<dbReference type="PANTHER" id="PTHR14091:SF0">
    <property type="entry name" value="PERIODIC TRYPTOPHAN PROTEIN 1 HOMOLOG"/>
    <property type="match status" value="1"/>
</dbReference>
<feature type="repeat" description="WD" evidence="4">
    <location>
        <begin position="369"/>
        <end position="411"/>
    </location>
</feature>
<dbReference type="InterPro" id="IPR019775">
    <property type="entry name" value="WD40_repeat_CS"/>
</dbReference>
<reference evidence="5" key="2">
    <citation type="journal article" date="2015" name="J. Proteomics">
        <title>Sexual differences in the sialomes of the zebra tick, Rhipicephalus pulchellus.</title>
        <authorList>
            <person name="Tan A.W."/>
            <person name="Francischetti I.M."/>
            <person name="Slovak M."/>
            <person name="Kini R.M."/>
            <person name="Ribeiro J.M."/>
        </authorList>
    </citation>
    <scope>NUCLEOTIDE SEQUENCE</scope>
    <source>
        <tissue evidence="5">Salivary gland</tissue>
    </source>
</reference>
<reference evidence="5" key="1">
    <citation type="submission" date="2012-11" db="EMBL/GenBank/DDBJ databases">
        <authorList>
            <person name="Lucero-Rivera Y.E."/>
            <person name="Tovar-Ramirez D."/>
        </authorList>
    </citation>
    <scope>NUCLEOTIDE SEQUENCE</scope>
    <source>
        <tissue evidence="5">Salivary gland</tissue>
    </source>
</reference>
<dbReference type="SUPFAM" id="SSF50978">
    <property type="entry name" value="WD40 repeat-like"/>
    <property type="match status" value="1"/>
</dbReference>
<dbReference type="InterPro" id="IPR044285">
    <property type="entry name" value="PWP1"/>
</dbReference>
<feature type="non-terminal residue" evidence="5">
    <location>
        <position position="1"/>
    </location>
</feature>
<dbReference type="PRINTS" id="PR00320">
    <property type="entry name" value="GPROTEINBRPT"/>
</dbReference>